<dbReference type="GO" id="GO:0008474">
    <property type="term" value="F:palmitoyl-(protein) hydrolase activity"/>
    <property type="evidence" value="ECO:0007669"/>
    <property type="project" value="UniProtKB-EC"/>
</dbReference>
<comment type="catalytic activity">
    <reaction evidence="10">
        <text>S-hexadecanoyl-L-cysteinyl-[protein] + H2O = L-cysteinyl-[protein] + hexadecanoate + H(+)</text>
        <dbReference type="Rhea" id="RHEA:19233"/>
        <dbReference type="Rhea" id="RHEA-COMP:10131"/>
        <dbReference type="Rhea" id="RHEA-COMP:11032"/>
        <dbReference type="ChEBI" id="CHEBI:7896"/>
        <dbReference type="ChEBI" id="CHEBI:15377"/>
        <dbReference type="ChEBI" id="CHEBI:15378"/>
        <dbReference type="ChEBI" id="CHEBI:29950"/>
        <dbReference type="ChEBI" id="CHEBI:74151"/>
        <dbReference type="EC" id="3.1.2.22"/>
    </reaction>
    <physiologicalReaction direction="left-to-right" evidence="10">
        <dbReference type="Rhea" id="RHEA:19234"/>
    </physiologicalReaction>
</comment>
<dbReference type="PANTHER" id="PTHR16138">
    <property type="entry name" value="MYCOPHENOLIC ACID ACYL-GLUCURONIDE ESTERASE, MITOCHONDRIAL"/>
    <property type="match status" value="1"/>
</dbReference>
<sequence length="248" mass="27118">MTVGTGSDARRIAYRRRDGVGPTVVWLGGFRSDMASTKAETLDRWAAAAGRSFLRFDYSGHGLSDGRFEDATISRWLEESVAVIRALAGPAPVLTGSSMGGWLALLAAQSLREEGLGLSGLVLIAPAVDFTEALMWDRFPDAVKRQIVETGVWLRHSDYSPEPYPITRALIEDGRRRLMLDGPPIVTGCPVHILQGMQDPDVPWRHAMRLVEHLPGDDVVTTLIKDGDHRLSRPEDLARLVAAIEGIG</sequence>
<evidence type="ECO:0000256" key="7">
    <source>
        <dbReference type="ARBA" id="ARBA00042645"/>
    </source>
</evidence>
<gene>
    <name evidence="13" type="ORF">ABEG18_24480</name>
</gene>
<evidence type="ECO:0000256" key="3">
    <source>
        <dbReference type="ARBA" id="ARBA00022946"/>
    </source>
</evidence>
<proteinExistence type="predicted"/>
<dbReference type="GO" id="GO:0102390">
    <property type="term" value="F:mycophenolic acid acyl-glucuronide esterase activity"/>
    <property type="evidence" value="ECO:0007669"/>
    <property type="project" value="UniProtKB-EC"/>
</dbReference>
<dbReference type="Pfam" id="PF12697">
    <property type="entry name" value="Abhydrolase_6"/>
    <property type="match status" value="1"/>
</dbReference>
<protein>
    <recommendedName>
        <fullName evidence="5">Palmitoyl-protein thioesterase ABHD10, mitochondrial</fullName>
        <ecNumber evidence="4">3.1.1.93</ecNumber>
        <ecNumber evidence="1">3.1.2.22</ecNumber>
    </recommendedName>
    <alternativeName>
        <fullName evidence="7">Acyl-protein thioesterase ABHD10</fullName>
    </alternativeName>
    <alternativeName>
        <fullName evidence="8">Alpha/beta hydrolase domain-containing protein 10</fullName>
    </alternativeName>
    <alternativeName>
        <fullName evidence="6">Mycophenolic acid acyl-glucuronide esterase, mitochondrial</fullName>
    </alternativeName>
</protein>
<dbReference type="InterPro" id="IPR029058">
    <property type="entry name" value="AB_hydrolase_fold"/>
</dbReference>
<dbReference type="AlphaFoldDB" id="A0AAU7JNS8"/>
<feature type="domain" description="AB hydrolase-1" evidence="12">
    <location>
        <begin position="44"/>
        <end position="239"/>
    </location>
</feature>
<reference evidence="13" key="1">
    <citation type="submission" date="2024-05" db="EMBL/GenBank/DDBJ databases">
        <authorList>
            <person name="Kim S."/>
            <person name="Heo J."/>
            <person name="Choi H."/>
            <person name="Choi Y."/>
            <person name="Kwon S.-W."/>
            <person name="Kim Y."/>
        </authorList>
    </citation>
    <scope>NUCLEOTIDE SEQUENCE</scope>
    <source>
        <strain evidence="13">KACC 23698</strain>
    </source>
</reference>
<evidence type="ECO:0000256" key="11">
    <source>
        <dbReference type="ARBA" id="ARBA00047972"/>
    </source>
</evidence>
<dbReference type="SUPFAM" id="SSF53474">
    <property type="entry name" value="alpha/beta-Hydrolases"/>
    <property type="match status" value="1"/>
</dbReference>
<evidence type="ECO:0000259" key="12">
    <source>
        <dbReference type="Pfam" id="PF12697"/>
    </source>
</evidence>
<dbReference type="EC" id="3.1.1.93" evidence="4"/>
<comment type="catalytic activity">
    <reaction evidence="11">
        <text>mycophenolic acid O-acyl-beta-D-glucuronide + H2O = mycophenolate + D-glucuronate + H(+)</text>
        <dbReference type="Rhea" id="RHEA:34179"/>
        <dbReference type="ChEBI" id="CHEBI:15377"/>
        <dbReference type="ChEBI" id="CHEBI:15378"/>
        <dbReference type="ChEBI" id="CHEBI:58720"/>
        <dbReference type="ChEBI" id="CHEBI:62932"/>
        <dbReference type="ChEBI" id="CHEBI:66982"/>
        <dbReference type="EC" id="3.1.1.93"/>
    </reaction>
    <physiologicalReaction direction="left-to-right" evidence="11">
        <dbReference type="Rhea" id="RHEA:34180"/>
    </physiologicalReaction>
</comment>
<evidence type="ECO:0000256" key="1">
    <source>
        <dbReference type="ARBA" id="ARBA00012423"/>
    </source>
</evidence>
<accession>A0AAU7JNS8</accession>
<keyword evidence="2 13" id="KW-0378">Hydrolase</keyword>
<name>A0AAU7JNS8_9HYPH</name>
<evidence type="ECO:0000256" key="4">
    <source>
        <dbReference type="ARBA" id="ARBA00039132"/>
    </source>
</evidence>
<evidence type="ECO:0000256" key="10">
    <source>
        <dbReference type="ARBA" id="ARBA00047409"/>
    </source>
</evidence>
<dbReference type="InterPro" id="IPR000073">
    <property type="entry name" value="AB_hydrolase_1"/>
</dbReference>
<dbReference type="InterPro" id="IPR052382">
    <property type="entry name" value="ABHD10_acyl-thioesterase"/>
</dbReference>
<evidence type="ECO:0000256" key="8">
    <source>
        <dbReference type="ARBA" id="ARBA00042704"/>
    </source>
</evidence>
<dbReference type="Gene3D" id="3.40.50.1820">
    <property type="entry name" value="alpha/beta hydrolase"/>
    <property type="match status" value="1"/>
</dbReference>
<evidence type="ECO:0000256" key="9">
    <source>
        <dbReference type="ARBA" id="ARBA00046047"/>
    </source>
</evidence>
<evidence type="ECO:0000313" key="13">
    <source>
        <dbReference type="EMBL" id="XBO41871.1"/>
    </source>
</evidence>
<organism evidence="13">
    <name type="scientific">Alsobacter sp. KACC 23698</name>
    <dbReference type="NCBI Taxonomy" id="3149229"/>
    <lineage>
        <taxon>Bacteria</taxon>
        <taxon>Pseudomonadati</taxon>
        <taxon>Pseudomonadota</taxon>
        <taxon>Alphaproteobacteria</taxon>
        <taxon>Hyphomicrobiales</taxon>
        <taxon>Alsobacteraceae</taxon>
        <taxon>Alsobacter</taxon>
    </lineage>
</organism>
<comment type="function">
    <text evidence="9">Acts as an acyl-protein thioesterase that hydrolyzes fatty acids from acylated residues in proteins. Regulates the mitochondrial S-depalmitoylation of the nucleophilic active site residue of peroxiredoxin-5/PRDX5, a key antioxidant protein, therefore modulating mitochondrial antioxidant ability. Also catalyzes the deglucuronidation of mycophenolic acid acyl-glucuronide, an active metabolite of the immunosuppressant drug mycophenolate.</text>
</comment>
<dbReference type="EMBL" id="CP157484">
    <property type="protein sequence ID" value="XBO41871.1"/>
    <property type="molecule type" value="Genomic_DNA"/>
</dbReference>
<evidence type="ECO:0000256" key="5">
    <source>
        <dbReference type="ARBA" id="ARBA00039314"/>
    </source>
</evidence>
<dbReference type="PANTHER" id="PTHR16138:SF7">
    <property type="entry name" value="PALMITOYL-PROTEIN THIOESTERASE ABHD10, MITOCHONDRIAL"/>
    <property type="match status" value="1"/>
</dbReference>
<evidence type="ECO:0000256" key="6">
    <source>
        <dbReference type="ARBA" id="ARBA00041520"/>
    </source>
</evidence>
<evidence type="ECO:0000256" key="2">
    <source>
        <dbReference type="ARBA" id="ARBA00022801"/>
    </source>
</evidence>
<dbReference type="EC" id="3.1.2.22" evidence="1"/>
<keyword evidence="3" id="KW-0809">Transit peptide</keyword>